<feature type="compositionally biased region" description="Basic and acidic residues" evidence="1">
    <location>
        <begin position="591"/>
        <end position="604"/>
    </location>
</feature>
<feature type="region of interest" description="Disordered" evidence="1">
    <location>
        <begin position="861"/>
        <end position="887"/>
    </location>
</feature>
<feature type="region of interest" description="Disordered" evidence="1">
    <location>
        <begin position="330"/>
        <end position="410"/>
    </location>
</feature>
<feature type="compositionally biased region" description="Basic and acidic residues" evidence="1">
    <location>
        <begin position="155"/>
        <end position="165"/>
    </location>
</feature>
<dbReference type="EMBL" id="WNWS01000033">
    <property type="protein sequence ID" value="KAE9986219.1"/>
    <property type="molecule type" value="Genomic_DNA"/>
</dbReference>
<accession>A0A8H3UF19</accession>
<feature type="region of interest" description="Disordered" evidence="1">
    <location>
        <begin position="39"/>
        <end position="209"/>
    </location>
</feature>
<dbReference type="OrthoDB" id="3937406at2759"/>
<feature type="region of interest" description="Disordered" evidence="1">
    <location>
        <begin position="649"/>
        <end position="831"/>
    </location>
</feature>
<feature type="region of interest" description="Disordered" evidence="1">
    <location>
        <begin position="581"/>
        <end position="632"/>
    </location>
</feature>
<feature type="compositionally biased region" description="Polar residues" evidence="1">
    <location>
        <begin position="699"/>
        <end position="708"/>
    </location>
</feature>
<dbReference type="Proteomes" id="UP000447873">
    <property type="component" value="Unassembled WGS sequence"/>
</dbReference>
<reference evidence="2 5" key="1">
    <citation type="submission" date="2019-07" db="EMBL/GenBank/DDBJ databases">
        <title>Venturia inaequalis Genome Resource.</title>
        <authorList>
            <person name="Lichtner F.J."/>
        </authorList>
    </citation>
    <scope>NUCLEOTIDE SEQUENCE [LARGE SCALE GENOMIC DNA]</scope>
    <source>
        <strain evidence="3 4">120213</strain>
        <strain evidence="2 5">DMI_063113</strain>
    </source>
</reference>
<name>A0A8H3UF19_VENIN</name>
<evidence type="ECO:0000313" key="3">
    <source>
        <dbReference type="EMBL" id="KAE9986219.1"/>
    </source>
</evidence>
<feature type="compositionally biased region" description="Pro residues" evidence="1">
    <location>
        <begin position="655"/>
        <end position="666"/>
    </location>
</feature>
<proteinExistence type="predicted"/>
<organism evidence="2 5">
    <name type="scientific">Venturia inaequalis</name>
    <name type="common">Apple scab fungus</name>
    <dbReference type="NCBI Taxonomy" id="5025"/>
    <lineage>
        <taxon>Eukaryota</taxon>
        <taxon>Fungi</taxon>
        <taxon>Dikarya</taxon>
        <taxon>Ascomycota</taxon>
        <taxon>Pezizomycotina</taxon>
        <taxon>Dothideomycetes</taxon>
        <taxon>Pleosporomycetidae</taxon>
        <taxon>Venturiales</taxon>
        <taxon>Venturiaceae</taxon>
        <taxon>Venturia</taxon>
    </lineage>
</organism>
<feature type="region of interest" description="Disordered" evidence="1">
    <location>
        <begin position="233"/>
        <end position="265"/>
    </location>
</feature>
<dbReference type="AlphaFoldDB" id="A0A8H3UF19"/>
<feature type="compositionally biased region" description="Basic and acidic residues" evidence="1">
    <location>
        <begin position="182"/>
        <end position="192"/>
    </location>
</feature>
<evidence type="ECO:0000313" key="4">
    <source>
        <dbReference type="Proteomes" id="UP000447873"/>
    </source>
</evidence>
<evidence type="ECO:0000313" key="5">
    <source>
        <dbReference type="Proteomes" id="UP000490939"/>
    </source>
</evidence>
<sequence>MPRLFSDELYARTLAAEGHLEASRRSRAPLREAQLFQSLEAREQSASSSEYRSSSSRRNSLFSKRPKSAMTTRSSEAGHDESRRPSTTMEMPIMPSAEPESSRSRFLFGRGRKSSKSSGSKIRANSPTDIYDDGYVSRNRESKHRRETSGGSRGSSKDLFAEFRALRRGHRAAVIGPSRGAQVEERKTELARPQRGPAPLRPKRSDERLMPEQVPAPEVFGMQPLRHIRSAEQFSLENPSTQTAGPPKRPLHRPPPLNPALFPPTANYNLPHLDNGSINDEWDHLLPLYENRSPPLNQVDNQTGPMRSIALPDNVQDHIKSPIFNLPLEQVPEEPEGTLSSRQSKDISYHTSTIRHAKSSPMLFRNGSRTSFRKRSQMPPAQKSMERPNSQGSDTLGDPTKLSNHSPVPMDGMVEEFSIKDRTLSWEDDIDYCYEHAAEANCDFDWNNLSAYDESDHDDLYNDDGPYTYARMQKDISKNKTYSMESTVSSSEGDSYRLPNRVYKIPSKDTLPELEYRSSHSTSTNSVSLLTPLDKFSFPSTESCVPQRLSDKDTVPSQLLYVERTESQMHQLYDQLLAKAEGAPPTVPPRSESRIEKTPPHEQTRQYAAASLLPTPPPSADQSPVIPDEEPARPDLHINTIVAALRRPLDSPVSPEYPPPPPPKSPPFQFRARSSTLGALRPNIFDAHHPPEEWPLTIPRSTSETSVVTAIPISHSPSPPSGSPPTSKLPTPPGFVTMEAPSSVTSAPFPAHGNAYVVPPRSTSRSASLSHPEPERPRQMHRKGSSDPISSKSTTPPLTPTFRPQTGPRPSRSSYSLFPPPPKSPGVSNLKSVKSMNFPEALRSAPVYGSFPPKPFSSRFDQFKHGASAPPRNAGFKARQRAFQIMP</sequence>
<comment type="caution">
    <text evidence="2">The sequence shown here is derived from an EMBL/GenBank/DDBJ whole genome shotgun (WGS) entry which is preliminary data.</text>
</comment>
<evidence type="ECO:0000313" key="2">
    <source>
        <dbReference type="EMBL" id="KAE9968332.1"/>
    </source>
</evidence>
<keyword evidence="5" id="KW-1185">Reference proteome</keyword>
<gene>
    <name evidence="2" type="ORF">EG327_011105</name>
    <name evidence="3" type="ORF">EG328_006222</name>
</gene>
<feature type="compositionally biased region" description="Low complexity" evidence="1">
    <location>
        <begin position="44"/>
        <end position="63"/>
    </location>
</feature>
<dbReference type="Proteomes" id="UP000490939">
    <property type="component" value="Unassembled WGS sequence"/>
</dbReference>
<evidence type="ECO:0000256" key="1">
    <source>
        <dbReference type="SAM" id="MobiDB-lite"/>
    </source>
</evidence>
<dbReference type="EMBL" id="WNWR01000840">
    <property type="protein sequence ID" value="KAE9968332.1"/>
    <property type="molecule type" value="Genomic_DNA"/>
</dbReference>
<feature type="compositionally biased region" description="Polar residues" evidence="1">
    <location>
        <begin position="233"/>
        <end position="244"/>
    </location>
</feature>
<feature type="compositionally biased region" description="Pro residues" evidence="1">
    <location>
        <begin position="253"/>
        <end position="262"/>
    </location>
</feature>
<protein>
    <submittedName>
        <fullName evidence="2">Uncharacterized protein</fullName>
    </submittedName>
</protein>